<feature type="compositionally biased region" description="Basic and acidic residues" evidence="1">
    <location>
        <begin position="179"/>
        <end position="194"/>
    </location>
</feature>
<gene>
    <name evidence="2" type="ORF">HK097_006260</name>
</gene>
<keyword evidence="3" id="KW-1185">Reference proteome</keyword>
<dbReference type="EMBL" id="JADGJD010002937">
    <property type="protein sequence ID" value="KAJ3026996.1"/>
    <property type="molecule type" value="Genomic_DNA"/>
</dbReference>
<dbReference type="Proteomes" id="UP001212841">
    <property type="component" value="Unassembled WGS sequence"/>
</dbReference>
<name>A0AAD5RZK7_9FUNG</name>
<organism evidence="2 3">
    <name type="scientific">Rhizophlyctis rosea</name>
    <dbReference type="NCBI Taxonomy" id="64517"/>
    <lineage>
        <taxon>Eukaryota</taxon>
        <taxon>Fungi</taxon>
        <taxon>Fungi incertae sedis</taxon>
        <taxon>Chytridiomycota</taxon>
        <taxon>Chytridiomycota incertae sedis</taxon>
        <taxon>Chytridiomycetes</taxon>
        <taxon>Rhizophlyctidales</taxon>
        <taxon>Rhizophlyctidaceae</taxon>
        <taxon>Rhizophlyctis</taxon>
    </lineage>
</organism>
<evidence type="ECO:0000256" key="1">
    <source>
        <dbReference type="SAM" id="MobiDB-lite"/>
    </source>
</evidence>
<feature type="compositionally biased region" description="Low complexity" evidence="1">
    <location>
        <begin position="257"/>
        <end position="266"/>
    </location>
</feature>
<evidence type="ECO:0000313" key="3">
    <source>
        <dbReference type="Proteomes" id="UP001212841"/>
    </source>
</evidence>
<dbReference type="AlphaFoldDB" id="A0AAD5RZK7"/>
<sequence>MAGKSGHVGIKVGDDEASRREFWNDFKTTVEWESKQPNPNLPLLKYRVQKDKPVKLFFDIDWKWSAERPQFNEWKKVLLDVVERQYWNHPVRRRWKLLELPDTWGVHIESRGSAKWHIIFPEIIDYPANLGNVAKELSSALAVTFPQYNWDNVLDLSVYENNGLRTIFSGKPNRKPKGGKGEKKPKESEVDHDPPPPGTSPFYTVVDVDDRNEITKRDLSIDDLVCGCIIPTSEDLAEYPIQFNTTAPTQKKRKPKATTPATTATEDTTQLAEGLEWLNDHFGWKDNAWNVCKIADGWKLLGSSLNCTVQNDHEHSDKNHSCILVSENAVTLNCLHHRQKKAEKDMTERLIAHFYPKQPAPALPVDENDPHKQKLVEDSLDGSTLNVAKLACHLTRGMVICQRRTDWYQFGPHTWQPKAGGPGIL</sequence>
<feature type="non-terminal residue" evidence="2">
    <location>
        <position position="425"/>
    </location>
</feature>
<feature type="region of interest" description="Disordered" evidence="1">
    <location>
        <begin position="247"/>
        <end position="266"/>
    </location>
</feature>
<comment type="caution">
    <text evidence="2">The sequence shown here is derived from an EMBL/GenBank/DDBJ whole genome shotgun (WGS) entry which is preliminary data.</text>
</comment>
<accession>A0AAD5RZK7</accession>
<reference evidence="2" key="1">
    <citation type="submission" date="2020-05" db="EMBL/GenBank/DDBJ databases">
        <title>Phylogenomic resolution of chytrid fungi.</title>
        <authorList>
            <person name="Stajich J.E."/>
            <person name="Amses K."/>
            <person name="Simmons R."/>
            <person name="Seto K."/>
            <person name="Myers J."/>
            <person name="Bonds A."/>
            <person name="Quandt C.A."/>
            <person name="Barry K."/>
            <person name="Liu P."/>
            <person name="Grigoriev I."/>
            <person name="Longcore J.E."/>
            <person name="James T.Y."/>
        </authorList>
    </citation>
    <scope>NUCLEOTIDE SEQUENCE</scope>
    <source>
        <strain evidence="2">JEL0318</strain>
    </source>
</reference>
<proteinExistence type="predicted"/>
<evidence type="ECO:0000313" key="2">
    <source>
        <dbReference type="EMBL" id="KAJ3026996.1"/>
    </source>
</evidence>
<protein>
    <submittedName>
        <fullName evidence="2">Uncharacterized protein</fullName>
    </submittedName>
</protein>
<feature type="region of interest" description="Disordered" evidence="1">
    <location>
        <begin position="167"/>
        <end position="204"/>
    </location>
</feature>